<dbReference type="AlphaFoldDB" id="A0AAD7MW67"/>
<dbReference type="EMBL" id="JARKIB010000125">
    <property type="protein sequence ID" value="KAJ7735771.1"/>
    <property type="molecule type" value="Genomic_DNA"/>
</dbReference>
<protein>
    <submittedName>
        <fullName evidence="1">Uncharacterized protein</fullName>
    </submittedName>
</protein>
<evidence type="ECO:0000313" key="2">
    <source>
        <dbReference type="Proteomes" id="UP001215598"/>
    </source>
</evidence>
<sequence>MSWRAYLTVRDISYHRCTPLNLPLLHIELDPTVLNTSYGHMFKNDPRIVLRAMGVSLDKGMPITIKLANSAHPREILFIGMDQKGKRHLLHTSKLRDSQVLR</sequence>
<accession>A0AAD7MW67</accession>
<comment type="caution">
    <text evidence="1">The sequence shown here is derived from an EMBL/GenBank/DDBJ whole genome shotgun (WGS) entry which is preliminary data.</text>
</comment>
<name>A0AAD7MW67_9AGAR</name>
<keyword evidence="2" id="KW-1185">Reference proteome</keyword>
<dbReference type="Proteomes" id="UP001215598">
    <property type="component" value="Unassembled WGS sequence"/>
</dbReference>
<reference evidence="1" key="1">
    <citation type="submission" date="2023-03" db="EMBL/GenBank/DDBJ databases">
        <title>Massive genome expansion in bonnet fungi (Mycena s.s.) driven by repeated elements and novel gene families across ecological guilds.</title>
        <authorList>
            <consortium name="Lawrence Berkeley National Laboratory"/>
            <person name="Harder C.B."/>
            <person name="Miyauchi S."/>
            <person name="Viragh M."/>
            <person name="Kuo A."/>
            <person name="Thoen E."/>
            <person name="Andreopoulos B."/>
            <person name="Lu D."/>
            <person name="Skrede I."/>
            <person name="Drula E."/>
            <person name="Henrissat B."/>
            <person name="Morin E."/>
            <person name="Kohler A."/>
            <person name="Barry K."/>
            <person name="LaButti K."/>
            <person name="Morin E."/>
            <person name="Salamov A."/>
            <person name="Lipzen A."/>
            <person name="Mereny Z."/>
            <person name="Hegedus B."/>
            <person name="Baldrian P."/>
            <person name="Stursova M."/>
            <person name="Weitz H."/>
            <person name="Taylor A."/>
            <person name="Grigoriev I.V."/>
            <person name="Nagy L.G."/>
            <person name="Martin F."/>
            <person name="Kauserud H."/>
        </authorList>
    </citation>
    <scope>NUCLEOTIDE SEQUENCE</scope>
    <source>
        <strain evidence="1">CBHHK182m</strain>
    </source>
</reference>
<organism evidence="1 2">
    <name type="scientific">Mycena metata</name>
    <dbReference type="NCBI Taxonomy" id="1033252"/>
    <lineage>
        <taxon>Eukaryota</taxon>
        <taxon>Fungi</taxon>
        <taxon>Dikarya</taxon>
        <taxon>Basidiomycota</taxon>
        <taxon>Agaricomycotina</taxon>
        <taxon>Agaricomycetes</taxon>
        <taxon>Agaricomycetidae</taxon>
        <taxon>Agaricales</taxon>
        <taxon>Marasmiineae</taxon>
        <taxon>Mycenaceae</taxon>
        <taxon>Mycena</taxon>
    </lineage>
</organism>
<gene>
    <name evidence="1" type="ORF">B0H16DRAFT_1575321</name>
</gene>
<evidence type="ECO:0000313" key="1">
    <source>
        <dbReference type="EMBL" id="KAJ7735771.1"/>
    </source>
</evidence>
<proteinExistence type="predicted"/>